<keyword evidence="1" id="KW-0472">Membrane</keyword>
<protein>
    <submittedName>
        <fullName evidence="2">Uncharacterized protein</fullName>
    </submittedName>
</protein>
<comment type="caution">
    <text evidence="2">The sequence shown here is derived from an EMBL/GenBank/DDBJ whole genome shotgun (WGS) entry which is preliminary data.</text>
</comment>
<dbReference type="Proteomes" id="UP000004947">
    <property type="component" value="Unassembled WGS sequence"/>
</dbReference>
<dbReference type="STRING" id="313628.LNTAR_13527"/>
<evidence type="ECO:0000313" key="3">
    <source>
        <dbReference type="Proteomes" id="UP000004947"/>
    </source>
</evidence>
<dbReference type="AlphaFoldDB" id="A6DGV7"/>
<accession>A6DGV7</accession>
<feature type="transmembrane region" description="Helical" evidence="1">
    <location>
        <begin position="115"/>
        <end position="132"/>
    </location>
</feature>
<dbReference type="EMBL" id="ABCK01000003">
    <property type="protein sequence ID" value="EDM28840.1"/>
    <property type="molecule type" value="Genomic_DNA"/>
</dbReference>
<gene>
    <name evidence="2" type="ORF">LNTAR_13527</name>
</gene>
<feature type="transmembrane region" description="Helical" evidence="1">
    <location>
        <begin position="75"/>
        <end position="95"/>
    </location>
</feature>
<dbReference type="OrthoDB" id="7059209at2"/>
<proteinExistence type="predicted"/>
<evidence type="ECO:0000313" key="2">
    <source>
        <dbReference type="EMBL" id="EDM28840.1"/>
    </source>
</evidence>
<organism evidence="2 3">
    <name type="scientific">Lentisphaera araneosa HTCC2155</name>
    <dbReference type="NCBI Taxonomy" id="313628"/>
    <lineage>
        <taxon>Bacteria</taxon>
        <taxon>Pseudomonadati</taxon>
        <taxon>Lentisphaerota</taxon>
        <taxon>Lentisphaeria</taxon>
        <taxon>Lentisphaerales</taxon>
        <taxon>Lentisphaeraceae</taxon>
        <taxon>Lentisphaera</taxon>
    </lineage>
</organism>
<dbReference type="RefSeq" id="WP_007277142.1">
    <property type="nucleotide sequence ID" value="NZ_ABCK01000003.1"/>
</dbReference>
<keyword evidence="3" id="KW-1185">Reference proteome</keyword>
<reference evidence="2 3" key="1">
    <citation type="journal article" date="2010" name="J. Bacteriol.">
        <title>Genome sequence of Lentisphaera araneosa HTCC2155T, the type species of the order Lentisphaerales in the phylum Lentisphaerae.</title>
        <authorList>
            <person name="Thrash J.C."/>
            <person name="Cho J.C."/>
            <person name="Vergin K.L."/>
            <person name="Morris R.M."/>
            <person name="Giovannoni S.J."/>
        </authorList>
    </citation>
    <scope>NUCLEOTIDE SEQUENCE [LARGE SCALE GENOMIC DNA]</scope>
    <source>
        <strain evidence="2 3">HTCC2155</strain>
    </source>
</reference>
<keyword evidence="1" id="KW-0812">Transmembrane</keyword>
<name>A6DGV7_9BACT</name>
<keyword evidence="1" id="KW-1133">Transmembrane helix</keyword>
<evidence type="ECO:0000256" key="1">
    <source>
        <dbReference type="SAM" id="Phobius"/>
    </source>
</evidence>
<sequence>MYKCPGCNSEISLDDVNVSTDIALCRACGQTNSFAEMNETAGLPDFNELKQPKHIRIEPDFSDGKSLVCKKMSPIALFLIPFTAVWSGMSMWGIYGTQFMKGEFNLTMSLFGLPFLFGTVVLVSVCLFSLFGKRVVTMGNGRGLVFVGVGPLGWKRRFLYTKNLKVSVDYSAMRQNNRPVKCIYIKGGSKELKLGWGMKDELLEYIAAFIRYEADKA</sequence>